<comment type="pathway">
    <text evidence="1 7 8">Carbohydrate degradation; glycolysis; D-glyceraldehyde 3-phosphate and glycerone phosphate from D-glucose: step 2/4.</text>
</comment>
<dbReference type="Gene3D" id="1.10.1390.10">
    <property type="match status" value="1"/>
</dbReference>
<proteinExistence type="inferred from homology"/>
<evidence type="ECO:0000313" key="12">
    <source>
        <dbReference type="Proteomes" id="UP000321917"/>
    </source>
</evidence>
<dbReference type="OrthoDB" id="140919at2"/>
<gene>
    <name evidence="7" type="primary">pgi</name>
    <name evidence="9" type="ORF">ESZ26_08155</name>
    <name evidence="10" type="ORF">ESZ27_04845</name>
</gene>
<evidence type="ECO:0000256" key="7">
    <source>
        <dbReference type="HAMAP-Rule" id="MF_00473"/>
    </source>
</evidence>
<comment type="subcellular location">
    <subcellularLocation>
        <location evidence="7">Cytoplasm</location>
    </subcellularLocation>
</comment>
<dbReference type="GO" id="GO:0048029">
    <property type="term" value="F:monosaccharide binding"/>
    <property type="evidence" value="ECO:0007669"/>
    <property type="project" value="TreeGrafter"/>
</dbReference>
<evidence type="ECO:0000313" key="11">
    <source>
        <dbReference type="Proteomes" id="UP000321525"/>
    </source>
</evidence>
<dbReference type="PROSITE" id="PS00765">
    <property type="entry name" value="P_GLUCOSE_ISOMERASE_1"/>
    <property type="match status" value="1"/>
</dbReference>
<comment type="catalytic activity">
    <reaction evidence="6 7 8">
        <text>alpha-D-glucose 6-phosphate = beta-D-fructose 6-phosphate</text>
        <dbReference type="Rhea" id="RHEA:11816"/>
        <dbReference type="ChEBI" id="CHEBI:57634"/>
        <dbReference type="ChEBI" id="CHEBI:58225"/>
        <dbReference type="EC" id="5.3.1.9"/>
    </reaction>
</comment>
<dbReference type="CDD" id="cd05015">
    <property type="entry name" value="SIS_PGI_1"/>
    <property type="match status" value="1"/>
</dbReference>
<dbReference type="GO" id="GO:0051156">
    <property type="term" value="P:glucose 6-phosphate metabolic process"/>
    <property type="evidence" value="ECO:0007669"/>
    <property type="project" value="TreeGrafter"/>
</dbReference>
<dbReference type="InterPro" id="IPR046348">
    <property type="entry name" value="SIS_dom_sf"/>
</dbReference>
<protein>
    <recommendedName>
        <fullName evidence="7">Glucose-6-phosphate isomerase</fullName>
        <shortName evidence="7">GPI</shortName>
        <ecNumber evidence="7">5.3.1.9</ecNumber>
    </recommendedName>
    <alternativeName>
        <fullName evidence="7">Phosphoglucose isomerase</fullName>
        <shortName evidence="7">PGI</shortName>
    </alternativeName>
    <alternativeName>
        <fullName evidence="7">Phosphohexose isomerase</fullName>
        <shortName evidence="7">PHI</shortName>
    </alternativeName>
</protein>
<dbReference type="AlphaFoldDB" id="A0A5C6QMZ8"/>
<dbReference type="EC" id="5.3.1.9" evidence="7"/>
<dbReference type="EMBL" id="VOLR01000009">
    <property type="protein sequence ID" value="TWX60332.1"/>
    <property type="molecule type" value="Genomic_DNA"/>
</dbReference>
<comment type="caution">
    <text evidence="10">The sequence shown here is derived from an EMBL/GenBank/DDBJ whole genome shotgun (WGS) entry which is preliminary data.</text>
</comment>
<feature type="active site" evidence="7">
    <location>
        <position position="384"/>
    </location>
</feature>
<evidence type="ECO:0000313" key="9">
    <source>
        <dbReference type="EMBL" id="TWX60332.1"/>
    </source>
</evidence>
<evidence type="ECO:0000256" key="1">
    <source>
        <dbReference type="ARBA" id="ARBA00004926"/>
    </source>
</evidence>
<evidence type="ECO:0000256" key="3">
    <source>
        <dbReference type="ARBA" id="ARBA00022432"/>
    </source>
</evidence>
<dbReference type="PANTHER" id="PTHR11469:SF1">
    <property type="entry name" value="GLUCOSE-6-PHOSPHATE ISOMERASE"/>
    <property type="match status" value="1"/>
</dbReference>
<evidence type="ECO:0000256" key="2">
    <source>
        <dbReference type="ARBA" id="ARBA00006604"/>
    </source>
</evidence>
<sequence>MLMDTFNDKWRELQQHSVEVESSHLRDLFASDPKRAESLSLSACGLNLDYSKNRITAKTRTLLMDLAQSAQLAEKRDAMFAGAPINNTENRSVLHTALRQQDSKPVLVDGVDIMPQIKAVRLKVEAVVNQVRDQQWLGYSGKCITDVLNLGIGGSFLGPKIVTTSLKPYVQGGPKQHFVANIDGNHLHDVLTNLNPETTLVLIASKSFNTQETLTNAESTRQWFYDYGVTFEQLNRHFIAISSNVSKAVAFGISGDNVFPMWDWVGGRYSLWSAIGMPIAMAIGNQGFTELLKGAADLDQHFKEAPFEQNLPVLMGMLGVWNHNFFGCQTHALLPYSHYLRGFPAYVQQMDMESNGKSCQLNNEIVSSTTGPVIWGAEGTNGQHAFHQLLHQGTSVVPVDFIQPLVAEHNMNGHQDMLVANCFAQSKTLMQGKTHQQAYDELVASGMEEALAKVIAKHKAMPGNRPSNTLTFDRLTPYQLGTLIALYEHKVFVQGVIWNLNSFDQWGVELGKILGDDILSRIGQPNSTERSDSSTELLLAQYRDANKSLT</sequence>
<dbReference type="InterPro" id="IPR023096">
    <property type="entry name" value="G6P_Isomerase_C"/>
</dbReference>
<dbReference type="NCBIfam" id="NF001211">
    <property type="entry name" value="PRK00179.1"/>
    <property type="match status" value="1"/>
</dbReference>
<keyword evidence="11" id="KW-1185">Reference proteome</keyword>
<dbReference type="PANTHER" id="PTHR11469">
    <property type="entry name" value="GLUCOSE-6-PHOSPHATE ISOMERASE"/>
    <property type="match status" value="1"/>
</dbReference>
<dbReference type="InterPro" id="IPR018189">
    <property type="entry name" value="Phosphoglucose_isomerase_CS"/>
</dbReference>
<dbReference type="PROSITE" id="PS00174">
    <property type="entry name" value="P_GLUCOSE_ISOMERASE_2"/>
    <property type="match status" value="1"/>
</dbReference>
<dbReference type="HAMAP" id="MF_00473">
    <property type="entry name" value="G6P_isomerase"/>
    <property type="match status" value="1"/>
</dbReference>
<dbReference type="PRINTS" id="PR00662">
    <property type="entry name" value="G6PISOMERASE"/>
</dbReference>
<dbReference type="UniPathway" id="UPA00138"/>
<evidence type="ECO:0000256" key="4">
    <source>
        <dbReference type="ARBA" id="ARBA00023152"/>
    </source>
</evidence>
<feature type="active site" description="Proton donor" evidence="7">
    <location>
        <position position="353"/>
    </location>
</feature>
<dbReference type="GO" id="GO:0006096">
    <property type="term" value="P:glycolytic process"/>
    <property type="evidence" value="ECO:0007669"/>
    <property type="project" value="UniProtKB-UniRule"/>
</dbReference>
<dbReference type="UniPathway" id="UPA00109">
    <property type="reaction ID" value="UER00181"/>
</dbReference>
<feature type="active site" evidence="7">
    <location>
        <position position="512"/>
    </location>
</feature>
<dbReference type="RefSeq" id="WP_146799249.1">
    <property type="nucleotide sequence ID" value="NZ_VOLP01000010.1"/>
</dbReference>
<dbReference type="Proteomes" id="UP000321525">
    <property type="component" value="Unassembled WGS sequence"/>
</dbReference>
<accession>A0A5C6QMZ8</accession>
<dbReference type="Proteomes" id="UP000321917">
    <property type="component" value="Unassembled WGS sequence"/>
</dbReference>
<dbReference type="GO" id="GO:0006094">
    <property type="term" value="P:gluconeogenesis"/>
    <property type="evidence" value="ECO:0007669"/>
    <property type="project" value="UniProtKB-UniRule"/>
</dbReference>
<comment type="similarity">
    <text evidence="2 7 8">Belongs to the GPI family.</text>
</comment>
<organism evidence="10 12">
    <name type="scientific">Colwellia hornerae</name>
    <dbReference type="NCBI Taxonomy" id="89402"/>
    <lineage>
        <taxon>Bacteria</taxon>
        <taxon>Pseudomonadati</taxon>
        <taxon>Pseudomonadota</taxon>
        <taxon>Gammaproteobacteria</taxon>
        <taxon>Alteromonadales</taxon>
        <taxon>Colwelliaceae</taxon>
        <taxon>Colwellia</taxon>
    </lineage>
</organism>
<evidence type="ECO:0000256" key="8">
    <source>
        <dbReference type="RuleBase" id="RU000612"/>
    </source>
</evidence>
<evidence type="ECO:0000313" key="10">
    <source>
        <dbReference type="EMBL" id="TWX70088.1"/>
    </source>
</evidence>
<comment type="pathway">
    <text evidence="7">Carbohydrate biosynthesis; gluconeogenesis.</text>
</comment>
<keyword evidence="4 7" id="KW-0324">Glycolysis</keyword>
<dbReference type="GO" id="GO:0005829">
    <property type="term" value="C:cytosol"/>
    <property type="evidence" value="ECO:0007669"/>
    <property type="project" value="TreeGrafter"/>
</dbReference>
<evidence type="ECO:0000256" key="5">
    <source>
        <dbReference type="ARBA" id="ARBA00023235"/>
    </source>
</evidence>
<name>A0A5C6QMZ8_9GAMM</name>
<keyword evidence="7" id="KW-0963">Cytoplasm</keyword>
<dbReference type="InterPro" id="IPR035482">
    <property type="entry name" value="SIS_PGI_2"/>
</dbReference>
<dbReference type="Pfam" id="PF00342">
    <property type="entry name" value="PGI"/>
    <property type="match status" value="1"/>
</dbReference>
<evidence type="ECO:0000256" key="6">
    <source>
        <dbReference type="ARBA" id="ARBA00029321"/>
    </source>
</evidence>
<dbReference type="SUPFAM" id="SSF53697">
    <property type="entry name" value="SIS domain"/>
    <property type="match status" value="1"/>
</dbReference>
<dbReference type="InterPro" id="IPR001672">
    <property type="entry name" value="G6P_Isomerase"/>
</dbReference>
<dbReference type="CDD" id="cd05016">
    <property type="entry name" value="SIS_PGI_2"/>
    <property type="match status" value="1"/>
</dbReference>
<dbReference type="EMBL" id="VOLQ01000006">
    <property type="protein sequence ID" value="TWX70088.1"/>
    <property type="molecule type" value="Genomic_DNA"/>
</dbReference>
<dbReference type="GO" id="GO:0097367">
    <property type="term" value="F:carbohydrate derivative binding"/>
    <property type="evidence" value="ECO:0007669"/>
    <property type="project" value="InterPro"/>
</dbReference>
<keyword evidence="5 7" id="KW-0413">Isomerase</keyword>
<dbReference type="Gene3D" id="3.40.50.10490">
    <property type="entry name" value="Glucose-6-phosphate isomerase like protein, domain 1"/>
    <property type="match status" value="2"/>
</dbReference>
<comment type="function">
    <text evidence="7">Catalyzes the reversible isomerization of glucose-6-phosphate to fructose-6-phosphate.</text>
</comment>
<keyword evidence="3 7" id="KW-0312">Gluconeogenesis</keyword>
<reference evidence="10 12" key="1">
    <citation type="submission" date="2019-07" db="EMBL/GenBank/DDBJ databases">
        <title>Genomes of sea-ice associated Colwellia species.</title>
        <authorList>
            <person name="Bowman J.P."/>
        </authorList>
    </citation>
    <scope>NUCLEOTIDE SEQUENCE [LARGE SCALE GENOMIC DNA]</scope>
    <source>
        <strain evidence="9 11">ACAM 607</strain>
        <strain evidence="10 12">IC036</strain>
    </source>
</reference>
<dbReference type="GO" id="GO:0004347">
    <property type="term" value="F:glucose-6-phosphate isomerase activity"/>
    <property type="evidence" value="ECO:0007669"/>
    <property type="project" value="UniProtKB-UniRule"/>
</dbReference>
<dbReference type="PROSITE" id="PS51463">
    <property type="entry name" value="P_GLUCOSE_ISOMERASE_3"/>
    <property type="match status" value="1"/>
</dbReference>
<dbReference type="InterPro" id="IPR035476">
    <property type="entry name" value="SIS_PGI_1"/>
</dbReference>